<keyword evidence="5" id="KW-0969">Cilium</keyword>
<organism evidence="5 6">
    <name type="scientific">Tritrichomonas musculus</name>
    <dbReference type="NCBI Taxonomy" id="1915356"/>
    <lineage>
        <taxon>Eukaryota</taxon>
        <taxon>Metamonada</taxon>
        <taxon>Parabasalia</taxon>
        <taxon>Tritrichomonadida</taxon>
        <taxon>Tritrichomonadidae</taxon>
        <taxon>Tritrichomonas</taxon>
    </lineage>
</organism>
<dbReference type="PROSITE" id="PS50005">
    <property type="entry name" value="TPR"/>
    <property type="match status" value="1"/>
</dbReference>
<keyword evidence="1" id="KW-0677">Repeat</keyword>
<keyword evidence="5" id="KW-0282">Flagellum</keyword>
<feature type="region of interest" description="Disordered" evidence="4">
    <location>
        <begin position="293"/>
        <end position="343"/>
    </location>
</feature>
<evidence type="ECO:0000256" key="3">
    <source>
        <dbReference type="PROSITE-ProRule" id="PRU00339"/>
    </source>
</evidence>
<dbReference type="Pfam" id="PF13432">
    <property type="entry name" value="TPR_16"/>
    <property type="match status" value="1"/>
</dbReference>
<keyword evidence="5" id="KW-0966">Cell projection</keyword>
<proteinExistence type="predicted"/>
<feature type="region of interest" description="Disordered" evidence="4">
    <location>
        <begin position="858"/>
        <end position="877"/>
    </location>
</feature>
<sequence>MSIEGVLHIGQCAGYPASVSARSHIQVYVTFPDANNKSSNAIPASDTFDIGFDAPFPIDTVSQGCFDKLVSEPLKIIIKAVSSDLRHQTPAFEFQMYLDPLLIHRKVSITADLIGKHCEDGEFDASITAPSIHVSFTLNEPLLSAEESDGSAIMKLKVEKLINLPLAIVKSSLYDEADNKVHTFDYIVAFKFPCGRVLQLVAGTYTFDDPPVVKWTMSPRVFLPAESVKALLEEGANVQIEVRRETNEDYSAFQMNDTIAALVTGHGCFDDSEFTKPGQSHFLCEIPINKMNPEDEPIRVPDPNAQVEEPADQKKGKQAAQRKVASRNTKRKPKKTPTAKDKKQIRVVMSQWSELKENDGFDGHSLLFVDLQFSHALVLKPLVPHPTVKPSDLCRKNPETRSHRLQEATNQYREAVQRLAYEIMNAQKTRQDCQLAIPDFPEDLTPLLNKMPSYHVALEKLRIAITYTFSEFSLAHQPQSEKQMQTLLSILPMYLHDEVAKQLPQIFIPARQPSNPREFLIKESEEAELMNRQEAATELLEELLAMDLSDADAWWLYSCLMLRHNNLARAEECVRRGLTCDPNHLKLSILFASLLTRQEKYTEAIDFLKSAHFMERIVEVVIAILCGLANLPNSKPAVEPNESPLQFAQELLEMKDVVFTEQLIAQEQMAKGETAEVLYMFGRLHYQLHDFSKAVSFLSRAVLLNKTADALLLLGHIEFERERYQDSVKWFTEGLEMKFEQRAALRLGFIYLKTKDYLKAESILFKCSPQSASVLLGLSIASINMNKFRQADDLLNQATVINPRHPDVWANLALFSLKMERSEEAHHAANMAKKWNLTDEDLIKQLKDAKLYDEFEEEEENIIENTEENIDDVDSDN</sequence>
<evidence type="ECO:0000256" key="1">
    <source>
        <dbReference type="ARBA" id="ARBA00022737"/>
    </source>
</evidence>
<name>A0ABR2IJI4_9EUKA</name>
<keyword evidence="6" id="KW-1185">Reference proteome</keyword>
<dbReference type="InterPro" id="IPR011990">
    <property type="entry name" value="TPR-like_helical_dom_sf"/>
</dbReference>
<reference evidence="5 6" key="1">
    <citation type="submission" date="2024-04" db="EMBL/GenBank/DDBJ databases">
        <title>Tritrichomonas musculus Genome.</title>
        <authorList>
            <person name="Alves-Ferreira E."/>
            <person name="Grigg M."/>
            <person name="Lorenzi H."/>
            <person name="Galac M."/>
        </authorList>
    </citation>
    <scope>NUCLEOTIDE SEQUENCE [LARGE SCALE GENOMIC DNA]</scope>
    <source>
        <strain evidence="5 6">EAF2021</strain>
    </source>
</reference>
<dbReference type="SUPFAM" id="SSF48452">
    <property type="entry name" value="TPR-like"/>
    <property type="match status" value="2"/>
</dbReference>
<feature type="compositionally biased region" description="Basic residues" evidence="4">
    <location>
        <begin position="324"/>
        <end position="337"/>
    </location>
</feature>
<comment type="caution">
    <text evidence="5">The sequence shown here is derived from an EMBL/GenBank/DDBJ whole genome shotgun (WGS) entry which is preliminary data.</text>
</comment>
<dbReference type="InterPro" id="IPR052628">
    <property type="entry name" value="CFAP70"/>
</dbReference>
<evidence type="ECO:0000256" key="4">
    <source>
        <dbReference type="SAM" id="MobiDB-lite"/>
    </source>
</evidence>
<keyword evidence="2 3" id="KW-0802">TPR repeat</keyword>
<evidence type="ECO:0000313" key="6">
    <source>
        <dbReference type="Proteomes" id="UP001470230"/>
    </source>
</evidence>
<dbReference type="Gene3D" id="1.25.40.10">
    <property type="entry name" value="Tetratricopeptide repeat domain"/>
    <property type="match status" value="2"/>
</dbReference>
<dbReference type="SMART" id="SM00028">
    <property type="entry name" value="TPR"/>
    <property type="match status" value="4"/>
</dbReference>
<dbReference type="Pfam" id="PF12895">
    <property type="entry name" value="ANAPC3"/>
    <property type="match status" value="1"/>
</dbReference>
<dbReference type="Proteomes" id="UP001470230">
    <property type="component" value="Unassembled WGS sequence"/>
</dbReference>
<dbReference type="EMBL" id="JAPFFF010000017">
    <property type="protein sequence ID" value="KAK8863490.1"/>
    <property type="molecule type" value="Genomic_DNA"/>
</dbReference>
<dbReference type="InterPro" id="IPR019734">
    <property type="entry name" value="TPR_rpt"/>
</dbReference>
<dbReference type="PANTHER" id="PTHR44314">
    <property type="entry name" value="CILIA- AND FLAGELLA-ASSOCIATED PROTEIN 70"/>
    <property type="match status" value="1"/>
</dbReference>
<gene>
    <name evidence="5" type="ORF">M9Y10_011174</name>
</gene>
<protein>
    <submittedName>
        <fullName evidence="5">Cilia- and flagella-associated protein 70</fullName>
    </submittedName>
</protein>
<evidence type="ECO:0000313" key="5">
    <source>
        <dbReference type="EMBL" id="KAK8863490.1"/>
    </source>
</evidence>
<evidence type="ECO:0000256" key="2">
    <source>
        <dbReference type="ARBA" id="ARBA00022803"/>
    </source>
</evidence>
<accession>A0ABR2IJI4</accession>
<feature type="repeat" description="TPR" evidence="3">
    <location>
        <begin position="675"/>
        <end position="708"/>
    </location>
</feature>
<dbReference type="PANTHER" id="PTHR44314:SF1">
    <property type="entry name" value="CILIA- AND FLAGELLA-ASSOCIATED PROTEIN 70"/>
    <property type="match status" value="1"/>
</dbReference>